<name>A0A1T5JWS3_9GAMM</name>
<dbReference type="GO" id="GO:0016491">
    <property type="term" value="F:oxidoreductase activity"/>
    <property type="evidence" value="ECO:0007669"/>
    <property type="project" value="UniProtKB-KW"/>
</dbReference>
<evidence type="ECO:0000313" key="4">
    <source>
        <dbReference type="EMBL" id="SKC55774.1"/>
    </source>
</evidence>
<reference evidence="4 5" key="1">
    <citation type="submission" date="2017-02" db="EMBL/GenBank/DDBJ databases">
        <authorList>
            <person name="Peterson S.W."/>
        </authorList>
    </citation>
    <scope>NUCLEOTIDE SEQUENCE [LARGE SCALE GENOMIC DNA]</scope>
    <source>
        <strain evidence="4 5">P15</strain>
    </source>
</reference>
<dbReference type="SUPFAM" id="SSF51735">
    <property type="entry name" value="NAD(P)-binding Rossmann-fold domains"/>
    <property type="match status" value="1"/>
</dbReference>
<dbReference type="InterPro" id="IPR002347">
    <property type="entry name" value="SDR_fam"/>
</dbReference>
<feature type="region of interest" description="Disordered" evidence="3">
    <location>
        <begin position="228"/>
        <end position="257"/>
    </location>
</feature>
<feature type="compositionally biased region" description="Polar residues" evidence="3">
    <location>
        <begin position="228"/>
        <end position="247"/>
    </location>
</feature>
<dbReference type="InterPro" id="IPR036291">
    <property type="entry name" value="NAD(P)-bd_dom_sf"/>
</dbReference>
<evidence type="ECO:0000256" key="1">
    <source>
        <dbReference type="ARBA" id="ARBA00006484"/>
    </source>
</evidence>
<evidence type="ECO:0000256" key="2">
    <source>
        <dbReference type="ARBA" id="ARBA00023002"/>
    </source>
</evidence>
<evidence type="ECO:0000313" key="5">
    <source>
        <dbReference type="Proteomes" id="UP000190341"/>
    </source>
</evidence>
<dbReference type="EMBL" id="FUZV01000001">
    <property type="protein sequence ID" value="SKC55774.1"/>
    <property type="molecule type" value="Genomic_DNA"/>
</dbReference>
<dbReference type="Proteomes" id="UP000190341">
    <property type="component" value="Unassembled WGS sequence"/>
</dbReference>
<sequence>MNAIARPQALVLGASGTVGFGVVGALLEVGSPVLAVGRDGPRMRALSEHFAEEPGLELMHSGCIFSDDDAAKLVKTIRARGRPLHAVFASLTSPLEPGRLLDKPADALRHKLEMDLIPHLAAARALLPLLSEYEGAAHYVLVGGPFAERGWAGYGHSSVTGAAMRMMAQVLHEEAQAMGVRVQLLSIDSPICTPSNAVNACAEWPTALSVGRSAVSLLSRGGKPRSIVSYSPDSASQPTQTLFSDFPTSHRDDATAA</sequence>
<dbReference type="PANTHER" id="PTHR43669">
    <property type="entry name" value="5-KETO-D-GLUCONATE 5-REDUCTASE"/>
    <property type="match status" value="1"/>
</dbReference>
<organism evidence="4 5">
    <name type="scientific">Pseudoxanthomonas indica</name>
    <dbReference type="NCBI Taxonomy" id="428993"/>
    <lineage>
        <taxon>Bacteria</taxon>
        <taxon>Pseudomonadati</taxon>
        <taxon>Pseudomonadota</taxon>
        <taxon>Gammaproteobacteria</taxon>
        <taxon>Lysobacterales</taxon>
        <taxon>Lysobacteraceae</taxon>
        <taxon>Pseudoxanthomonas</taxon>
    </lineage>
</organism>
<gene>
    <name evidence="4" type="ORF">SAMN06296058_1144</name>
</gene>
<dbReference type="PANTHER" id="PTHR43669:SF12">
    <property type="entry name" value="BLR5618 PROTEIN"/>
    <property type="match status" value="1"/>
</dbReference>
<dbReference type="Gene3D" id="3.40.50.720">
    <property type="entry name" value="NAD(P)-binding Rossmann-like Domain"/>
    <property type="match status" value="1"/>
</dbReference>
<accession>A0A1T5JWS3</accession>
<protein>
    <submittedName>
        <fullName evidence="4">NAD(P)-dependent dehydrogenase, short-chain alcohol dehydrogenase family</fullName>
    </submittedName>
</protein>
<dbReference type="RefSeq" id="WP_176140781.1">
    <property type="nucleotide sequence ID" value="NZ_BMCL01000002.1"/>
</dbReference>
<comment type="similarity">
    <text evidence="1">Belongs to the short-chain dehydrogenases/reductases (SDR) family.</text>
</comment>
<feature type="compositionally biased region" description="Basic and acidic residues" evidence="3">
    <location>
        <begin position="248"/>
        <end position="257"/>
    </location>
</feature>
<dbReference type="AlphaFoldDB" id="A0A1T5JWS3"/>
<dbReference type="Pfam" id="PF00106">
    <property type="entry name" value="adh_short"/>
    <property type="match status" value="1"/>
</dbReference>
<dbReference type="STRING" id="428993.SAMN06296058_1144"/>
<keyword evidence="2" id="KW-0560">Oxidoreductase</keyword>
<proteinExistence type="inferred from homology"/>
<keyword evidence="5" id="KW-1185">Reference proteome</keyword>
<evidence type="ECO:0000256" key="3">
    <source>
        <dbReference type="SAM" id="MobiDB-lite"/>
    </source>
</evidence>